<keyword evidence="5" id="KW-0479">Metal-binding</keyword>
<dbReference type="SUPFAM" id="SSF53335">
    <property type="entry name" value="S-adenosyl-L-methionine-dependent methyltransferases"/>
    <property type="match status" value="1"/>
</dbReference>
<evidence type="ECO:0000256" key="2">
    <source>
        <dbReference type="ARBA" id="ARBA00022679"/>
    </source>
</evidence>
<dbReference type="GO" id="GO:0010420">
    <property type="term" value="F:polyprenyldihydroxybenzoate methyltransferase activity"/>
    <property type="evidence" value="ECO:0007669"/>
    <property type="project" value="UniProtKB-UniRule"/>
</dbReference>
<reference evidence="7" key="1">
    <citation type="submission" date="2016-05" db="EMBL/GenBank/DDBJ databases">
        <title>Comparative genomics of biotechnologically important yeasts.</title>
        <authorList>
            <consortium name="DOE Joint Genome Institute"/>
            <person name="Riley R."/>
            <person name="Haridas S."/>
            <person name="Wolfe K.H."/>
            <person name="Lopes M.R."/>
            <person name="Hittinger C.T."/>
            <person name="Goker M."/>
            <person name="Salamov A."/>
            <person name="Wisecaver J."/>
            <person name="Long T.M."/>
            <person name="Aerts A.L."/>
            <person name="Barry K."/>
            <person name="Choi C."/>
            <person name="Clum A."/>
            <person name="Coughlan A.Y."/>
            <person name="Deshpande S."/>
            <person name="Douglass A.P."/>
            <person name="Hanson S.J."/>
            <person name="Klenk H.-P."/>
            <person name="Labutti K."/>
            <person name="Lapidus A."/>
            <person name="Lindquist E."/>
            <person name="Lipzen A."/>
            <person name="Meier-Kolthoff J.P."/>
            <person name="Ohm R.A."/>
            <person name="Otillar R.P."/>
            <person name="Pangilinan J."/>
            <person name="Peng Y."/>
            <person name="Rokas A."/>
            <person name="Rosa C.A."/>
            <person name="Scheuner C."/>
            <person name="Sibirny A.A."/>
            <person name="Slot J.C."/>
            <person name="Stielow J.B."/>
            <person name="Sun H."/>
            <person name="Kurtzman C.P."/>
            <person name="Blackwell M."/>
            <person name="Grigoriev I.V."/>
            <person name="Jeffries T.W."/>
        </authorList>
    </citation>
    <scope>NUCLEOTIDE SEQUENCE [LARGE SCALE GENOMIC DNA]</scope>
    <source>
        <strain evidence="7">NRRL Y-2460</strain>
    </source>
</reference>
<feature type="binding site" evidence="5">
    <location>
        <position position="182"/>
    </location>
    <ligand>
        <name>Mg(2+)</name>
        <dbReference type="ChEBI" id="CHEBI:18420"/>
    </ligand>
</feature>
<keyword evidence="2 5" id="KW-0808">Transferase</keyword>
<feature type="binding site" evidence="5">
    <location>
        <position position="186"/>
    </location>
    <ligand>
        <name>Mg(2+)</name>
        <dbReference type="ChEBI" id="CHEBI:18420"/>
    </ligand>
</feature>
<dbReference type="Gene3D" id="3.40.50.150">
    <property type="entry name" value="Vaccinia Virus protein VP39"/>
    <property type="match status" value="1"/>
</dbReference>
<dbReference type="HAMAP" id="MF_00472">
    <property type="entry name" value="UbiG"/>
    <property type="match status" value="1"/>
</dbReference>
<proteinExistence type="inferred from homology"/>
<comment type="catalytic activity">
    <reaction evidence="5">
        <text>a 3-demethylubiquinone + S-adenosyl-L-methionine = a ubiquinone + S-adenosyl-L-homocysteine</text>
        <dbReference type="Rhea" id="RHEA:81215"/>
        <dbReference type="Rhea" id="RHEA-COMP:9565"/>
        <dbReference type="Rhea" id="RHEA-COMP:19654"/>
        <dbReference type="ChEBI" id="CHEBI:16389"/>
        <dbReference type="ChEBI" id="CHEBI:57856"/>
        <dbReference type="ChEBI" id="CHEBI:59789"/>
        <dbReference type="ChEBI" id="CHEBI:231825"/>
    </reaction>
</comment>
<dbReference type="PANTHER" id="PTHR43464:SF19">
    <property type="entry name" value="UBIQUINONE BIOSYNTHESIS O-METHYLTRANSFERASE, MITOCHONDRIAL"/>
    <property type="match status" value="1"/>
</dbReference>
<evidence type="ECO:0000256" key="1">
    <source>
        <dbReference type="ARBA" id="ARBA00022603"/>
    </source>
</evidence>
<comment type="pathway">
    <text evidence="5">Cofactor biosynthesis; ubiquinone biosynthesis.</text>
</comment>
<dbReference type="PANTHER" id="PTHR43464">
    <property type="entry name" value="METHYLTRANSFERASE"/>
    <property type="match status" value="1"/>
</dbReference>
<comment type="similarity">
    <text evidence="5">Belongs to the class I-like SAM-binding methyltransferase superfamily. UbiG/COQ3 family.</text>
</comment>
<keyword evidence="7" id="KW-1185">Reference proteome</keyword>
<comment type="cofactor">
    <cofactor evidence="5">
        <name>Mg(2+)</name>
        <dbReference type="ChEBI" id="CHEBI:18420"/>
    </cofactor>
</comment>
<evidence type="ECO:0000313" key="6">
    <source>
        <dbReference type="EMBL" id="ODV97049.1"/>
    </source>
</evidence>
<comment type="catalytic activity">
    <reaction evidence="5">
        <text>a 3-demethylubiquinol + S-adenosyl-L-methionine = a ubiquinol + S-adenosyl-L-homocysteine + H(+)</text>
        <dbReference type="Rhea" id="RHEA:44380"/>
        <dbReference type="Rhea" id="RHEA-COMP:9566"/>
        <dbReference type="Rhea" id="RHEA-COMP:10914"/>
        <dbReference type="ChEBI" id="CHEBI:15378"/>
        <dbReference type="ChEBI" id="CHEBI:17976"/>
        <dbReference type="ChEBI" id="CHEBI:57856"/>
        <dbReference type="ChEBI" id="CHEBI:59789"/>
        <dbReference type="ChEBI" id="CHEBI:84422"/>
        <dbReference type="EC" id="2.1.1.64"/>
    </reaction>
</comment>
<dbReference type="Proteomes" id="UP000094236">
    <property type="component" value="Unassembled WGS sequence"/>
</dbReference>
<dbReference type="AlphaFoldDB" id="A0A1E4TZ78"/>
<comment type="function">
    <text evidence="5">O-methyltransferase required for two non-consecutive steps during ubiquinone biosynthesis. Catalyzes the 2 O-methylation of 3,4-dihydroxy-5-(all-trans-polyprenyl)benzoic acid into 4-hydroxy-3-methoxy-5-(all-trans-polyprenyl)benzoic acid. Also catalyzes the last step of ubiquinone biosynthesis by mediating methylation of 3-demethylubiquinone into ubiquinone. Also able to mediate the methylation of 3-demethylubiquinol into ubiquinol.</text>
</comment>
<dbReference type="GO" id="GO:0061542">
    <property type="term" value="F:3-demethylubiquinol 3-O-methyltransferase activity"/>
    <property type="evidence" value="ECO:0007669"/>
    <property type="project" value="UniProtKB-UniRule"/>
</dbReference>
<keyword evidence="4 5" id="KW-0949">S-adenosyl-L-methionine</keyword>
<dbReference type="EC" id="2.1.1.114" evidence="5"/>
<dbReference type="InterPro" id="IPR029063">
    <property type="entry name" value="SAM-dependent_MTases_sf"/>
</dbReference>
<evidence type="ECO:0000256" key="5">
    <source>
        <dbReference type="HAMAP-Rule" id="MF_03190"/>
    </source>
</evidence>
<name>A0A1E4TZ78_PACTA</name>
<dbReference type="EMBL" id="KV454012">
    <property type="protein sequence ID" value="ODV97049.1"/>
    <property type="molecule type" value="Genomic_DNA"/>
</dbReference>
<accession>A0A1E4TZ78</accession>
<dbReference type="Pfam" id="PF13489">
    <property type="entry name" value="Methyltransf_23"/>
    <property type="match status" value="1"/>
</dbReference>
<feature type="binding site" evidence="5">
    <location>
        <position position="113"/>
    </location>
    <ligand>
        <name>S-adenosyl-L-methionine</name>
        <dbReference type="ChEBI" id="CHEBI:59789"/>
    </ligand>
</feature>
<gene>
    <name evidence="5" type="primary">COQ3</name>
    <name evidence="6" type="ORF">PACTADRAFT_39672</name>
</gene>
<dbReference type="EC" id="2.1.1.-" evidence="5"/>
<feature type="binding site" evidence="5">
    <location>
        <position position="136"/>
    </location>
    <ligand>
        <name>S-adenosyl-L-methionine</name>
        <dbReference type="ChEBI" id="CHEBI:59789"/>
    </ligand>
</feature>
<keyword evidence="5" id="KW-0999">Mitochondrion inner membrane</keyword>
<dbReference type="GO" id="GO:0120537">
    <property type="term" value="F:3-demethylubiquinone 3-O-methyltransferase activity"/>
    <property type="evidence" value="ECO:0007669"/>
    <property type="project" value="RHEA"/>
</dbReference>
<evidence type="ECO:0000256" key="4">
    <source>
        <dbReference type="ARBA" id="ARBA00022691"/>
    </source>
</evidence>
<dbReference type="STRING" id="669874.A0A1E4TZ78"/>
<feature type="binding site" evidence="5">
    <location>
        <position position="47"/>
    </location>
    <ligand>
        <name>S-adenosyl-L-methionine</name>
        <dbReference type="ChEBI" id="CHEBI:59789"/>
    </ligand>
</feature>
<feature type="binding site" evidence="5">
    <location>
        <position position="185"/>
    </location>
    <ligand>
        <name>Mg(2+)</name>
        <dbReference type="ChEBI" id="CHEBI:18420"/>
    </ligand>
</feature>
<keyword evidence="5" id="KW-0460">Magnesium</keyword>
<sequence>MTSLCCRENDKLTSICSEEKDHFNQLASSWWNINGSQRILHKMNLLRMDFIQDTISSNLKLNEGVESVEEEVYIPPYDLSLLPNEVSGAIKLEQILKKRQLYNKLSLRALDVGCGGGILSESLARLPIIKAVTGIDLSNEVLEVAKIHSKLDPLIVDKIDYKLMAIEDLPLTEKYEIITIFEMLEHVTYPAAVLKNVLEHVEIGGWVFLSTINRDFISWFTTIFMGEHILKIVPVGTHTLEKYINQKEIVSWFNENADNFEIKDSKGCIYLPFQGWSFTNCPDLGNYFMAIQRVK</sequence>
<feature type="binding site" evidence="5">
    <location>
        <position position="181"/>
    </location>
    <ligand>
        <name>S-adenosyl-L-methionine</name>
        <dbReference type="ChEBI" id="CHEBI:59789"/>
    </ligand>
</feature>
<evidence type="ECO:0000313" key="7">
    <source>
        <dbReference type="Proteomes" id="UP000094236"/>
    </source>
</evidence>
<keyword evidence="1 5" id="KW-0489">Methyltransferase</keyword>
<dbReference type="UniPathway" id="UPA00232"/>
<organism evidence="6 7">
    <name type="scientific">Pachysolen tannophilus NRRL Y-2460</name>
    <dbReference type="NCBI Taxonomy" id="669874"/>
    <lineage>
        <taxon>Eukaryota</taxon>
        <taxon>Fungi</taxon>
        <taxon>Dikarya</taxon>
        <taxon>Ascomycota</taxon>
        <taxon>Saccharomycotina</taxon>
        <taxon>Pichiomycetes</taxon>
        <taxon>Pachysolenaceae</taxon>
        <taxon>Pachysolen</taxon>
    </lineage>
</organism>
<protein>
    <recommendedName>
        <fullName evidence="5">Ubiquinone biosynthesis O-methyltransferase, mitochondrial</fullName>
    </recommendedName>
    <alternativeName>
        <fullName evidence="5">3,4-dihydroxy-5-hexaprenylbenzoate methyltransferase</fullName>
    </alternativeName>
    <alternativeName>
        <fullName evidence="5">3-demethylubiquinol 3-O-methyltransferase</fullName>
    </alternativeName>
    <alternativeName>
        <fullName evidence="5">3-demethylubiquinone 3-O-methyltransferase</fullName>
    </alternativeName>
    <alternativeName>
        <fullName evidence="5">3-demethylubiquinone-6 3-O-methyltransferase</fullName>
    </alternativeName>
    <alternativeName>
        <fullName evidence="5">Hexaprenyldihydroxybenzoate methyltransferase</fullName>
    </alternativeName>
    <alternativeName>
        <fullName evidence="5">Polyprenyldihydroxybenzoate methyltransferase</fullName>
        <shortName evidence="5">DHHB methyltransferase</shortName>
        <shortName evidence="5">DHHB-MT</shortName>
        <shortName evidence="5">DHHB-MTase</shortName>
        <ecNumber evidence="5">2.1.1.-</ecNumber>
        <ecNumber evidence="5">2.1.1.114</ecNumber>
        <ecNumber evidence="5">2.1.1.64</ecNumber>
    </alternativeName>
</protein>
<keyword evidence="5" id="KW-0496">Mitochondrion</keyword>
<comment type="catalytic activity">
    <reaction evidence="5">
        <text>a 3,4-dihydroxy-5-(all-trans-polyprenyl)benzoate + S-adenosyl-L-methionine = a 4-hydroxy-3-methoxy-5-(all-trans-polyprenyl)benzoate + S-adenosyl-L-homocysteine + H(+)</text>
        <dbReference type="Rhea" id="RHEA:44452"/>
        <dbReference type="Rhea" id="RHEA-COMP:10930"/>
        <dbReference type="Rhea" id="RHEA-COMP:10931"/>
        <dbReference type="ChEBI" id="CHEBI:15378"/>
        <dbReference type="ChEBI" id="CHEBI:57856"/>
        <dbReference type="ChEBI" id="CHEBI:59789"/>
        <dbReference type="ChEBI" id="CHEBI:64694"/>
        <dbReference type="ChEBI" id="CHEBI:84443"/>
        <dbReference type="EC" id="2.1.1.114"/>
    </reaction>
</comment>
<dbReference type="CDD" id="cd02440">
    <property type="entry name" value="AdoMet_MTases"/>
    <property type="match status" value="1"/>
</dbReference>
<dbReference type="GO" id="GO:0031314">
    <property type="term" value="C:extrinsic component of mitochondrial inner membrane"/>
    <property type="evidence" value="ECO:0007669"/>
    <property type="project" value="UniProtKB-UniRule"/>
</dbReference>
<dbReference type="OrthoDB" id="3265906at2759"/>
<dbReference type="GO" id="GO:0046872">
    <property type="term" value="F:metal ion binding"/>
    <property type="evidence" value="ECO:0007669"/>
    <property type="project" value="UniProtKB-KW"/>
</dbReference>
<comment type="subcellular location">
    <subcellularLocation>
        <location evidence="5">Mitochondrion inner membrane</location>
        <topology evidence="5">Peripheral membrane protein</topology>
        <orientation evidence="5">Matrix side</orientation>
    </subcellularLocation>
</comment>
<dbReference type="NCBIfam" id="TIGR01983">
    <property type="entry name" value="UbiG"/>
    <property type="match status" value="1"/>
</dbReference>
<dbReference type="EC" id="2.1.1.64" evidence="5"/>
<dbReference type="InterPro" id="IPR010233">
    <property type="entry name" value="UbiG_MeTrfase"/>
</dbReference>
<evidence type="ECO:0000256" key="3">
    <source>
        <dbReference type="ARBA" id="ARBA00022688"/>
    </source>
</evidence>
<keyword evidence="3 5" id="KW-0831">Ubiquinone biosynthesis</keyword>
<comment type="subunit">
    <text evidence="5">Component of a multi-subunit COQ enzyme complex, composed of at least COQ3, COQ4, COQ5, COQ6, COQ7 and COQ9.</text>
</comment>
<dbReference type="GO" id="GO:0032259">
    <property type="term" value="P:methylation"/>
    <property type="evidence" value="ECO:0007669"/>
    <property type="project" value="UniProtKB-KW"/>
</dbReference>
<keyword evidence="5" id="KW-0472">Membrane</keyword>